<proteinExistence type="predicted"/>
<organism evidence="1 2">
    <name type="scientific">Sutcliffiella cohnii</name>
    <dbReference type="NCBI Taxonomy" id="33932"/>
    <lineage>
        <taxon>Bacteria</taxon>
        <taxon>Bacillati</taxon>
        <taxon>Bacillota</taxon>
        <taxon>Bacilli</taxon>
        <taxon>Bacillales</taxon>
        <taxon>Bacillaceae</taxon>
        <taxon>Sutcliffiella</taxon>
    </lineage>
</organism>
<accession>A0A223KSY1</accession>
<keyword evidence="2" id="KW-1185">Reference proteome</keyword>
<sequence>MKIIKDKKRSFDLEQFLAKPLFAHLSTVEEDFPRDSPVWFLWNNNILWIIGTSSDSFPKRIRVNRNCAIGIVDFDVKTGLVLHAGFRGVATVEPFNHTIANRLLAKYLGENMEQWDPRFKHLDDSNVLIRFKPETVVVRDQSYSIN</sequence>
<dbReference type="Proteomes" id="UP000215224">
    <property type="component" value="Chromosome"/>
</dbReference>
<dbReference type="AlphaFoldDB" id="A0A223KSY1"/>
<dbReference type="KEGG" id="bcoh:BC6307_14830"/>
<dbReference type="InterPro" id="IPR012349">
    <property type="entry name" value="Split_barrel_FMN-bd"/>
</dbReference>
<dbReference type="Gene3D" id="2.30.110.10">
    <property type="entry name" value="Electron Transport, Fmn-binding Protein, Chain A"/>
    <property type="match status" value="1"/>
</dbReference>
<dbReference type="STRING" id="1314751.GCA_001591425_03279"/>
<reference evidence="1 2" key="1">
    <citation type="submission" date="2016-12" db="EMBL/GenBank/DDBJ databases">
        <title>The whole genome sequencing and assembly of Bacillus cohnii DSM 6307T strain.</title>
        <authorList>
            <person name="Lee Y.-J."/>
            <person name="Yi H."/>
            <person name="Bahn Y.-S."/>
            <person name="Kim J.F."/>
            <person name="Lee D.-W."/>
        </authorList>
    </citation>
    <scope>NUCLEOTIDE SEQUENCE [LARGE SCALE GENOMIC DNA]</scope>
    <source>
        <strain evidence="1 2">DSM 6307</strain>
    </source>
</reference>
<dbReference type="EMBL" id="CP018866">
    <property type="protein sequence ID" value="AST92477.1"/>
    <property type="molecule type" value="Genomic_DNA"/>
</dbReference>
<protein>
    <submittedName>
        <fullName evidence="1">Pyridoxamine 5-phosphate oxidase</fullName>
    </submittedName>
</protein>
<evidence type="ECO:0000313" key="1">
    <source>
        <dbReference type="EMBL" id="AST92477.1"/>
    </source>
</evidence>
<dbReference type="RefSeq" id="WP_066418515.1">
    <property type="nucleotide sequence ID" value="NZ_CP018866.1"/>
</dbReference>
<name>A0A223KSY1_9BACI</name>
<dbReference type="SUPFAM" id="SSF50475">
    <property type="entry name" value="FMN-binding split barrel"/>
    <property type="match status" value="1"/>
</dbReference>
<gene>
    <name evidence="1" type="ORF">BC6307_14830</name>
</gene>
<evidence type="ECO:0000313" key="2">
    <source>
        <dbReference type="Proteomes" id="UP000215224"/>
    </source>
</evidence>